<dbReference type="GeneID" id="85385332"/>
<dbReference type="Proteomes" id="UP001244207">
    <property type="component" value="Unassembled WGS sequence"/>
</dbReference>
<accession>A0AAD8XQ52</accession>
<protein>
    <submittedName>
        <fullName evidence="1">Uncharacterized protein</fullName>
    </submittedName>
</protein>
<dbReference type="AlphaFoldDB" id="A0AAD8XQ52"/>
<evidence type="ECO:0000313" key="1">
    <source>
        <dbReference type="EMBL" id="KAK1731645.1"/>
    </source>
</evidence>
<name>A0AAD8XQ52_GLOAC</name>
<dbReference type="RefSeq" id="XP_060371700.1">
    <property type="nucleotide sequence ID" value="XM_060501433.1"/>
</dbReference>
<keyword evidence="2" id="KW-1185">Reference proteome</keyword>
<evidence type="ECO:0000313" key="2">
    <source>
        <dbReference type="Proteomes" id="UP001244207"/>
    </source>
</evidence>
<dbReference type="EMBL" id="JAHMHS010000002">
    <property type="protein sequence ID" value="KAK1731645.1"/>
    <property type="molecule type" value="Genomic_DNA"/>
</dbReference>
<reference evidence="1" key="1">
    <citation type="submission" date="2021-12" db="EMBL/GenBank/DDBJ databases">
        <title>Comparative genomics, transcriptomics and evolutionary studies reveal genomic signatures of adaptation to plant cell wall in hemibiotrophic fungi.</title>
        <authorList>
            <consortium name="DOE Joint Genome Institute"/>
            <person name="Baroncelli R."/>
            <person name="Diaz J.F."/>
            <person name="Benocci T."/>
            <person name="Peng M."/>
            <person name="Battaglia E."/>
            <person name="Haridas S."/>
            <person name="Andreopoulos W."/>
            <person name="Labutti K."/>
            <person name="Pangilinan J."/>
            <person name="Floch G.L."/>
            <person name="Makela M.R."/>
            <person name="Henrissat B."/>
            <person name="Grigoriev I.V."/>
            <person name="Crouch J.A."/>
            <person name="De Vries R.P."/>
            <person name="Sukno S.A."/>
            <person name="Thon M.R."/>
        </authorList>
    </citation>
    <scope>NUCLEOTIDE SEQUENCE</scope>
    <source>
        <strain evidence="1">CBS 112980</strain>
    </source>
</reference>
<comment type="caution">
    <text evidence="1">The sequence shown here is derived from an EMBL/GenBank/DDBJ whole genome shotgun (WGS) entry which is preliminary data.</text>
</comment>
<gene>
    <name evidence="1" type="ORF">BDZ83DRAFT_167690</name>
</gene>
<organism evidence="1 2">
    <name type="scientific">Glomerella acutata</name>
    <name type="common">Colletotrichum acutatum</name>
    <dbReference type="NCBI Taxonomy" id="27357"/>
    <lineage>
        <taxon>Eukaryota</taxon>
        <taxon>Fungi</taxon>
        <taxon>Dikarya</taxon>
        <taxon>Ascomycota</taxon>
        <taxon>Pezizomycotina</taxon>
        <taxon>Sordariomycetes</taxon>
        <taxon>Hypocreomycetidae</taxon>
        <taxon>Glomerellales</taxon>
        <taxon>Glomerellaceae</taxon>
        <taxon>Colletotrichum</taxon>
        <taxon>Colletotrichum acutatum species complex</taxon>
    </lineage>
</organism>
<proteinExistence type="predicted"/>
<sequence>MPVWVLLMTISLSNLKSPFGLRGLPHLAASAVRHSSTRQTMKACKGVTGKRRFWPQRAIMVARSLACTLDSRRLGRMDSGPGRWSCLPVSTRYEVRIASFRWVSDTDRSVDTLDSSELSVVGPQKTYDRAQMVPVPGDSRILTRYLFRRNVVGECVCLMLVHCQSTT</sequence>